<dbReference type="EMBL" id="CAAGRJ010000336">
    <property type="protein sequence ID" value="VFV17848.1"/>
    <property type="molecule type" value="Genomic_DNA"/>
</dbReference>
<feature type="compositionally biased region" description="Basic and acidic residues" evidence="4">
    <location>
        <begin position="33"/>
        <end position="45"/>
    </location>
</feature>
<dbReference type="AlphaFoldDB" id="A0A485MCB0"/>
<feature type="region of interest" description="Disordered" evidence="4">
    <location>
        <begin position="86"/>
        <end position="117"/>
    </location>
</feature>
<dbReference type="SMART" id="SM01393">
    <property type="entry name" value="Ribosomal_L32e"/>
    <property type="match status" value="1"/>
</dbReference>
<evidence type="ECO:0000256" key="1">
    <source>
        <dbReference type="ARBA" id="ARBA00008431"/>
    </source>
</evidence>
<comment type="similarity">
    <text evidence="1">Belongs to the eukaryotic ribosomal protein eL32 family.</text>
</comment>
<keyword evidence="2 5" id="KW-0689">Ribosomal protein</keyword>
<evidence type="ECO:0000256" key="4">
    <source>
        <dbReference type="SAM" id="MobiDB-lite"/>
    </source>
</evidence>
<keyword evidence="3" id="KW-0687">Ribonucleoprotein</keyword>
<dbReference type="InterPro" id="IPR036351">
    <property type="entry name" value="Ribosomal_eL32_sf"/>
</dbReference>
<evidence type="ECO:0000256" key="2">
    <source>
        <dbReference type="ARBA" id="ARBA00022980"/>
    </source>
</evidence>
<evidence type="ECO:0000313" key="6">
    <source>
        <dbReference type="Proteomes" id="UP000386466"/>
    </source>
</evidence>
<sequence length="117" mass="13329">MAALRPLVKPKVVKKRTKKVIRHHSHRCVKIKHNWEKPRDTDNRGNNKKTKHMSPSGFRKLLVHSVKELEVLPMPNRSYCAEISHGVSSKNHKASVERAASQPSASQILMPAAQQRK</sequence>
<dbReference type="Pfam" id="PF01655">
    <property type="entry name" value="Ribosomal_L32e"/>
    <property type="match status" value="1"/>
</dbReference>
<proteinExistence type="inferred from homology"/>
<evidence type="ECO:0000313" key="5">
    <source>
        <dbReference type="EMBL" id="VFV17848.1"/>
    </source>
</evidence>
<dbReference type="GO" id="GO:0022625">
    <property type="term" value="C:cytosolic large ribosomal subunit"/>
    <property type="evidence" value="ECO:0007669"/>
    <property type="project" value="TreeGrafter"/>
</dbReference>
<name>A0A485MCB0_LYNPA</name>
<dbReference type="PANTHER" id="PTHR23413">
    <property type="entry name" value="60S RIBOSOMAL PROTEIN L32 AND DNA-DIRECTED RNA POLYMERASE II, SUBUNIT N"/>
    <property type="match status" value="1"/>
</dbReference>
<dbReference type="GO" id="GO:0006412">
    <property type="term" value="P:translation"/>
    <property type="evidence" value="ECO:0007669"/>
    <property type="project" value="InterPro"/>
</dbReference>
<feature type="region of interest" description="Disordered" evidence="4">
    <location>
        <begin position="30"/>
        <end position="57"/>
    </location>
</feature>
<organism evidence="5 6">
    <name type="scientific">Lynx pardinus</name>
    <name type="common">Iberian lynx</name>
    <name type="synonym">Felis pardina</name>
    <dbReference type="NCBI Taxonomy" id="191816"/>
    <lineage>
        <taxon>Eukaryota</taxon>
        <taxon>Metazoa</taxon>
        <taxon>Chordata</taxon>
        <taxon>Craniata</taxon>
        <taxon>Vertebrata</taxon>
        <taxon>Euteleostomi</taxon>
        <taxon>Mammalia</taxon>
        <taxon>Eutheria</taxon>
        <taxon>Laurasiatheria</taxon>
        <taxon>Carnivora</taxon>
        <taxon>Feliformia</taxon>
        <taxon>Felidae</taxon>
        <taxon>Felinae</taxon>
        <taxon>Lynx</taxon>
    </lineage>
</organism>
<dbReference type="InterPro" id="IPR001515">
    <property type="entry name" value="Ribosomal_eL32"/>
</dbReference>
<dbReference type="GO" id="GO:0003735">
    <property type="term" value="F:structural constituent of ribosome"/>
    <property type="evidence" value="ECO:0007669"/>
    <property type="project" value="InterPro"/>
</dbReference>
<gene>
    <name evidence="5" type="ORF">LYPA_23C007893</name>
</gene>
<reference evidence="5 6" key="1">
    <citation type="submission" date="2019-01" db="EMBL/GenBank/DDBJ databases">
        <authorList>
            <person name="Alioto T."/>
            <person name="Alioto T."/>
        </authorList>
    </citation>
    <scope>NUCLEOTIDE SEQUENCE [LARGE SCALE GENOMIC DNA]</scope>
</reference>
<dbReference type="SUPFAM" id="SSF52042">
    <property type="entry name" value="Ribosomal protein L32e"/>
    <property type="match status" value="1"/>
</dbReference>
<protein>
    <submittedName>
        <fullName evidence="5">60s ribosomal protein l32-like</fullName>
    </submittedName>
</protein>
<dbReference type="PANTHER" id="PTHR23413:SF6">
    <property type="entry name" value="LARGE RIBOSOMAL SUBUNIT PROTEIN EL32"/>
    <property type="match status" value="1"/>
</dbReference>
<keyword evidence="6" id="KW-1185">Reference proteome</keyword>
<dbReference type="Proteomes" id="UP000386466">
    <property type="component" value="Unassembled WGS sequence"/>
</dbReference>
<evidence type="ECO:0000256" key="3">
    <source>
        <dbReference type="ARBA" id="ARBA00023274"/>
    </source>
</evidence>
<accession>A0A485MCB0</accession>